<accession>A0AC61NC23</accession>
<organism evidence="1 2">
    <name type="scientific">Aristaeella hokkaidonensis</name>
    <dbReference type="NCBI Taxonomy" id="3046382"/>
    <lineage>
        <taxon>Bacteria</taxon>
        <taxon>Bacillati</taxon>
        <taxon>Bacillota</taxon>
        <taxon>Clostridia</taxon>
        <taxon>Eubacteriales</taxon>
        <taxon>Aristaeellaceae</taxon>
        <taxon>Aristaeella</taxon>
    </lineage>
</organism>
<evidence type="ECO:0000313" key="2">
    <source>
        <dbReference type="Proteomes" id="UP000682782"/>
    </source>
</evidence>
<dbReference type="EMBL" id="CP068393">
    <property type="protein sequence ID" value="QUC68201.1"/>
    <property type="molecule type" value="Genomic_DNA"/>
</dbReference>
<evidence type="ECO:0000313" key="1">
    <source>
        <dbReference type="EMBL" id="QUC68201.1"/>
    </source>
</evidence>
<proteinExistence type="predicted"/>
<name>A0AC61NC23_9FIRM</name>
<protein>
    <submittedName>
        <fullName evidence="1">Uncharacterized protein</fullName>
    </submittedName>
</protein>
<keyword evidence="2" id="KW-1185">Reference proteome</keyword>
<gene>
    <name evidence="1" type="ORF">JYE49_05770</name>
</gene>
<reference evidence="1" key="1">
    <citation type="submission" date="2021-01" db="EMBL/GenBank/DDBJ databases">
        <title>Complete genome sequence of Clostridiales bacterium R-7.</title>
        <authorList>
            <person name="Mahoney-Kurpe S.C."/>
            <person name="Palevich N."/>
            <person name="Koike S."/>
            <person name="Moon C.D."/>
            <person name="Attwood G.T."/>
        </authorList>
    </citation>
    <scope>NUCLEOTIDE SEQUENCE</scope>
    <source>
        <strain evidence="1">R-7</strain>
    </source>
</reference>
<sequence length="58" mass="6025">MYFEEPKAEFVSIDLNEKLTTDSGCIADGISNQGGTSCVGNAEHSTGVGCDDTSPLIV</sequence>
<dbReference type="Proteomes" id="UP000682782">
    <property type="component" value="Chromosome"/>
</dbReference>